<dbReference type="PRINTS" id="PR00298">
    <property type="entry name" value="CHAPERONIN60"/>
</dbReference>
<feature type="binding site" evidence="9">
    <location>
        <position position="493"/>
    </location>
    <ligand>
        <name>ATP</name>
        <dbReference type="ChEBI" id="CHEBI:30616"/>
    </ligand>
</feature>
<dbReference type="NCBIfam" id="TIGR02348">
    <property type="entry name" value="GroEL"/>
    <property type="match status" value="1"/>
</dbReference>
<dbReference type="GO" id="GO:0051082">
    <property type="term" value="F:unfolded protein binding"/>
    <property type="evidence" value="ECO:0007669"/>
    <property type="project" value="UniProtKB-UniRule"/>
</dbReference>
<dbReference type="InterPro" id="IPR027413">
    <property type="entry name" value="GROEL-like_equatorial_sf"/>
</dbReference>
<reference evidence="14" key="1">
    <citation type="submission" date="2016-10" db="EMBL/GenBank/DDBJ databases">
        <authorList>
            <person name="Varghese N."/>
            <person name="Submissions S."/>
        </authorList>
    </citation>
    <scope>NUCLEOTIDE SEQUENCE [LARGE SCALE GENOMIC DNA]</scope>
    <source>
        <strain evidence="14">DSM 46136</strain>
    </source>
</reference>
<dbReference type="EC" id="5.6.1.7" evidence="9"/>
<dbReference type="GO" id="GO:0016853">
    <property type="term" value="F:isomerase activity"/>
    <property type="evidence" value="ECO:0007669"/>
    <property type="project" value="UniProtKB-KW"/>
</dbReference>
<dbReference type="SUPFAM" id="SSF48592">
    <property type="entry name" value="GroEL equatorial domain-like"/>
    <property type="match status" value="1"/>
</dbReference>
<dbReference type="AlphaFoldDB" id="A0A1I6Y241"/>
<evidence type="ECO:0000256" key="12">
    <source>
        <dbReference type="SAM" id="MobiDB-lite"/>
    </source>
</evidence>
<dbReference type="PANTHER" id="PTHR45633">
    <property type="entry name" value="60 KDA HEAT SHOCK PROTEIN, MITOCHONDRIAL"/>
    <property type="match status" value="1"/>
</dbReference>
<dbReference type="RefSeq" id="WP_093578151.1">
    <property type="nucleotide sequence ID" value="NZ_FPBA01000002.1"/>
</dbReference>
<evidence type="ECO:0000313" key="14">
    <source>
        <dbReference type="Proteomes" id="UP000199546"/>
    </source>
</evidence>
<feature type="binding site" evidence="9">
    <location>
        <begin position="29"/>
        <end position="32"/>
    </location>
    <ligand>
        <name>ATP</name>
        <dbReference type="ChEBI" id="CHEBI:30616"/>
    </ligand>
</feature>
<sequence>MAKIIKFNEDARRALERGVDKLADAVKVTLGPRGRNVVLDKKFGAPTITNDGVTIAREVELEDPYENLGAQLAKNVATKTNDVAGDGTTTATVLAQALVKEGMRNVAAGANPMELGRGMRAAADAVSKALDEVAIPVDDQAAIAGVATISAQDAEVGQLIGEAMEKVGKDGVITVEESNTLSTELDVTEGLQFDKGYLSPYFVTDQEAMEAVLEDTLVLLVQGKVGSLADLLPLLEKVLGSGARPLLIVAEDVEGEALSTLVVNSIRKTIRVVAVKSPYFGDRRKAFMTDLAIVTGGQVVSEDVGLKLDQVGLEVLGTARRVTVTKDTTTVVDGGGTAGAISDRVAQIRREIEDTDSDWDREKLQERLAKLAGGIGVIRVGAATEVELKERKHRIEDAIAATRAAVDEGVVPGGGSALVHAATAIDALDLSGDELTGARAVRRALEAPLARIADNAGFEGRVVVSRVRDLGVGNGFNAATGEYGDLAADGVIDPVKVTKAALGNAVSIAAMILTTDSAVVEAPEEEHDHAGAGHHTHGHSHGHGHSH</sequence>
<evidence type="ECO:0000256" key="1">
    <source>
        <dbReference type="ARBA" id="ARBA00004191"/>
    </source>
</evidence>
<dbReference type="Gene3D" id="3.50.7.10">
    <property type="entry name" value="GroEL"/>
    <property type="match status" value="1"/>
</dbReference>
<evidence type="ECO:0000256" key="8">
    <source>
        <dbReference type="ARBA" id="ARBA00025702"/>
    </source>
</evidence>
<dbReference type="Gene3D" id="3.30.260.10">
    <property type="entry name" value="TCP-1-like chaperonin intermediate domain"/>
    <property type="match status" value="1"/>
</dbReference>
<dbReference type="Pfam" id="PF00118">
    <property type="entry name" value="Cpn60_TCP1"/>
    <property type="match status" value="1"/>
</dbReference>
<dbReference type="InterPro" id="IPR027410">
    <property type="entry name" value="TCP-1-like_intermed_sf"/>
</dbReference>
<dbReference type="GO" id="GO:0005737">
    <property type="term" value="C:cytoplasm"/>
    <property type="evidence" value="ECO:0007669"/>
    <property type="project" value="UniProtKB-SubCell"/>
</dbReference>
<organism evidence="13 14">
    <name type="scientific">Geodermatophilus amargosae</name>
    <dbReference type="NCBI Taxonomy" id="1296565"/>
    <lineage>
        <taxon>Bacteria</taxon>
        <taxon>Bacillati</taxon>
        <taxon>Actinomycetota</taxon>
        <taxon>Actinomycetes</taxon>
        <taxon>Geodermatophilales</taxon>
        <taxon>Geodermatophilaceae</taxon>
        <taxon>Geodermatophilus</taxon>
    </lineage>
</organism>
<keyword evidence="14" id="KW-1185">Reference proteome</keyword>
<dbReference type="InterPro" id="IPR018370">
    <property type="entry name" value="Chaperonin_Cpn60_CS"/>
</dbReference>
<dbReference type="InterPro" id="IPR001844">
    <property type="entry name" value="Cpn60/GroEL"/>
</dbReference>
<evidence type="ECO:0000256" key="5">
    <source>
        <dbReference type="ARBA" id="ARBA00022840"/>
    </source>
</evidence>
<evidence type="ECO:0000256" key="6">
    <source>
        <dbReference type="ARBA" id="ARBA00023186"/>
    </source>
</evidence>
<dbReference type="NCBIfam" id="NF009488">
    <property type="entry name" value="PRK12850.1"/>
    <property type="match status" value="1"/>
</dbReference>
<keyword evidence="4 9" id="KW-0547">Nucleotide-binding</keyword>
<keyword evidence="7 9" id="KW-0413">Isomerase</keyword>
<dbReference type="GO" id="GO:0140662">
    <property type="term" value="F:ATP-dependent protein folding chaperone"/>
    <property type="evidence" value="ECO:0007669"/>
    <property type="project" value="InterPro"/>
</dbReference>
<comment type="caution">
    <text evidence="9">Lacks conserved residue(s) required for the propagation of feature annotation.</text>
</comment>
<dbReference type="InterPro" id="IPR027409">
    <property type="entry name" value="GroEL-like_apical_dom_sf"/>
</dbReference>
<evidence type="ECO:0000256" key="4">
    <source>
        <dbReference type="ARBA" id="ARBA00022741"/>
    </source>
</evidence>
<evidence type="ECO:0000313" key="13">
    <source>
        <dbReference type="EMBL" id="SFT44630.1"/>
    </source>
</evidence>
<protein>
    <recommendedName>
        <fullName evidence="9">Chaperonin GroEL</fullName>
        <ecNumber evidence="9">5.6.1.7</ecNumber>
    </recommendedName>
    <alternativeName>
        <fullName evidence="9">60 kDa chaperonin</fullName>
    </alternativeName>
    <alternativeName>
        <fullName evidence="9">Chaperonin-60</fullName>
        <shortName evidence="9">Cpn60</shortName>
    </alternativeName>
</protein>
<feature type="binding site" evidence="9">
    <location>
        <position position="414"/>
    </location>
    <ligand>
        <name>ATP</name>
        <dbReference type="ChEBI" id="CHEBI:30616"/>
    </ligand>
</feature>
<dbReference type="OrthoDB" id="9766614at2"/>
<dbReference type="PROSITE" id="PS00296">
    <property type="entry name" value="CHAPERONINS_CPN60"/>
    <property type="match status" value="1"/>
</dbReference>
<evidence type="ECO:0000256" key="9">
    <source>
        <dbReference type="HAMAP-Rule" id="MF_00600"/>
    </source>
</evidence>
<dbReference type="GO" id="GO:0009408">
    <property type="term" value="P:response to heat"/>
    <property type="evidence" value="ECO:0007669"/>
    <property type="project" value="UniProtKB-ARBA"/>
</dbReference>
<evidence type="ECO:0000256" key="3">
    <source>
        <dbReference type="ARBA" id="ARBA00006607"/>
    </source>
</evidence>
<dbReference type="HAMAP" id="MF_00600">
    <property type="entry name" value="CH60"/>
    <property type="match status" value="1"/>
</dbReference>
<evidence type="ECO:0000256" key="11">
    <source>
        <dbReference type="RuleBase" id="RU000419"/>
    </source>
</evidence>
<comment type="subcellular location">
    <subcellularLocation>
        <location evidence="2">Cell surface</location>
    </subcellularLocation>
    <subcellularLocation>
        <location evidence="9">Cytoplasm</location>
    </subcellularLocation>
    <subcellularLocation>
        <location evidence="8">Secreted</location>
        <location evidence="8">Capsule</location>
    </subcellularLocation>
    <subcellularLocation>
        <location evidence="1">Secreted</location>
        <location evidence="1">Cell wall</location>
    </subcellularLocation>
</comment>
<dbReference type="GO" id="GO:0009986">
    <property type="term" value="C:cell surface"/>
    <property type="evidence" value="ECO:0007669"/>
    <property type="project" value="UniProtKB-SubCell"/>
</dbReference>
<evidence type="ECO:0000256" key="10">
    <source>
        <dbReference type="RuleBase" id="RU000418"/>
    </source>
</evidence>
<comment type="similarity">
    <text evidence="3 9 10">Belongs to the chaperonin (HSP60) family.</text>
</comment>
<dbReference type="GO" id="GO:0042603">
    <property type="term" value="C:capsule"/>
    <property type="evidence" value="ECO:0007669"/>
    <property type="project" value="UniProtKB-SubCell"/>
</dbReference>
<name>A0A1I6Y241_9ACTN</name>
<dbReference type="Gene3D" id="1.10.560.10">
    <property type="entry name" value="GroEL-like equatorial domain"/>
    <property type="match status" value="1"/>
</dbReference>
<keyword evidence="6 9" id="KW-0143">Chaperone</keyword>
<keyword evidence="9" id="KW-0963">Cytoplasm</keyword>
<accession>A0A1I6Y241</accession>
<feature type="binding site" evidence="9">
    <location>
        <begin position="477"/>
        <end position="479"/>
    </location>
    <ligand>
        <name>ATP</name>
        <dbReference type="ChEBI" id="CHEBI:30616"/>
    </ligand>
</feature>
<dbReference type="STRING" id="1296565.SAMN05660657_00841"/>
<evidence type="ECO:0000256" key="7">
    <source>
        <dbReference type="ARBA" id="ARBA00023235"/>
    </source>
</evidence>
<feature type="compositionally biased region" description="Basic residues" evidence="12">
    <location>
        <begin position="532"/>
        <end position="547"/>
    </location>
</feature>
<dbReference type="CDD" id="cd03344">
    <property type="entry name" value="GroEL"/>
    <property type="match status" value="1"/>
</dbReference>
<dbReference type="SUPFAM" id="SSF54849">
    <property type="entry name" value="GroEL-intermediate domain like"/>
    <property type="match status" value="1"/>
</dbReference>
<proteinExistence type="inferred from homology"/>
<dbReference type="InterPro" id="IPR002423">
    <property type="entry name" value="Cpn60/GroEL/TCP-1"/>
</dbReference>
<dbReference type="SUPFAM" id="SSF52029">
    <property type="entry name" value="GroEL apical domain-like"/>
    <property type="match status" value="1"/>
</dbReference>
<comment type="function">
    <text evidence="9 11">Together with its co-chaperonin GroES, plays an essential role in assisting protein folding. The GroEL-GroES system forms a nano-cage that allows encapsulation of the non-native substrate proteins and provides a physical environment optimized to promote and accelerate protein folding.</text>
</comment>
<dbReference type="NCBIfam" id="NF009487">
    <property type="entry name" value="PRK12849.1"/>
    <property type="match status" value="1"/>
</dbReference>
<dbReference type="NCBIfam" id="NF009489">
    <property type="entry name" value="PRK12851.1"/>
    <property type="match status" value="1"/>
</dbReference>
<dbReference type="NCBIfam" id="NF000592">
    <property type="entry name" value="PRK00013.1"/>
    <property type="match status" value="1"/>
</dbReference>
<dbReference type="GO" id="GO:0042026">
    <property type="term" value="P:protein refolding"/>
    <property type="evidence" value="ECO:0007669"/>
    <property type="project" value="UniProtKB-UniRule"/>
</dbReference>
<dbReference type="FunFam" id="3.50.7.10:FF:000001">
    <property type="entry name" value="60 kDa chaperonin"/>
    <property type="match status" value="1"/>
</dbReference>
<evidence type="ECO:0000256" key="2">
    <source>
        <dbReference type="ARBA" id="ARBA00004241"/>
    </source>
</evidence>
<comment type="subunit">
    <text evidence="9 11">Forms a cylinder of 14 subunits composed of two heptameric rings stacked back-to-back. Interacts with the co-chaperonin GroES.</text>
</comment>
<dbReference type="GO" id="GO:0005524">
    <property type="term" value="F:ATP binding"/>
    <property type="evidence" value="ECO:0007669"/>
    <property type="project" value="UniProtKB-UniRule"/>
</dbReference>
<dbReference type="EMBL" id="FPBA01000002">
    <property type="protein sequence ID" value="SFT44630.1"/>
    <property type="molecule type" value="Genomic_DNA"/>
</dbReference>
<feature type="binding site" evidence="9">
    <location>
        <begin position="86"/>
        <end position="90"/>
    </location>
    <ligand>
        <name>ATP</name>
        <dbReference type="ChEBI" id="CHEBI:30616"/>
    </ligand>
</feature>
<gene>
    <name evidence="9" type="primary">groEL</name>
    <name evidence="9" type="synonym">groL</name>
    <name evidence="13" type="ORF">SAMN05660657_00841</name>
</gene>
<feature type="region of interest" description="Disordered" evidence="12">
    <location>
        <begin position="522"/>
        <end position="547"/>
    </location>
</feature>
<keyword evidence="5 9" id="KW-0067">ATP-binding</keyword>
<dbReference type="Proteomes" id="UP000199546">
    <property type="component" value="Unassembled WGS sequence"/>
</dbReference>